<organism evidence="13 14">
    <name type="scientific">Azospirillum isscasi</name>
    <dbReference type="NCBI Taxonomy" id="3053926"/>
    <lineage>
        <taxon>Bacteria</taxon>
        <taxon>Pseudomonadati</taxon>
        <taxon>Pseudomonadota</taxon>
        <taxon>Alphaproteobacteria</taxon>
        <taxon>Rhodospirillales</taxon>
        <taxon>Azospirillaceae</taxon>
        <taxon>Azospirillum</taxon>
    </lineage>
</organism>
<evidence type="ECO:0000256" key="2">
    <source>
        <dbReference type="ARBA" id="ARBA00007783"/>
    </source>
</evidence>
<feature type="transmembrane region" description="Helical" evidence="11">
    <location>
        <begin position="241"/>
        <end position="262"/>
    </location>
</feature>
<protein>
    <recommendedName>
        <fullName evidence="11">Transport permease protein</fullName>
    </recommendedName>
</protein>
<keyword evidence="4 11" id="KW-1003">Cell membrane</keyword>
<comment type="subcellular location">
    <subcellularLocation>
        <location evidence="11">Cell inner membrane</location>
        <topology evidence="11">Multi-pass membrane protein</topology>
    </subcellularLocation>
    <subcellularLocation>
        <location evidence="1">Cell membrane</location>
        <topology evidence="1">Multi-pass membrane protein</topology>
    </subcellularLocation>
</comment>
<comment type="similarity">
    <text evidence="2 11">Belongs to the ABC-2 integral membrane protein family.</text>
</comment>
<evidence type="ECO:0000256" key="1">
    <source>
        <dbReference type="ARBA" id="ARBA00004651"/>
    </source>
</evidence>
<feature type="transmembrane region" description="Helical" evidence="11">
    <location>
        <begin position="119"/>
        <end position="142"/>
    </location>
</feature>
<feature type="domain" description="ABC transmembrane type-2" evidence="12">
    <location>
        <begin position="39"/>
        <end position="265"/>
    </location>
</feature>
<evidence type="ECO:0000256" key="4">
    <source>
        <dbReference type="ARBA" id="ARBA00022475"/>
    </source>
</evidence>
<name>A0ABU0WKJ7_9PROT</name>
<gene>
    <name evidence="13" type="ORF">QSG27_18650</name>
</gene>
<dbReference type="EMBL" id="JAUJFI010000100">
    <property type="protein sequence ID" value="MDQ2104727.1"/>
    <property type="molecule type" value="Genomic_DNA"/>
</dbReference>
<evidence type="ECO:0000256" key="11">
    <source>
        <dbReference type="RuleBase" id="RU361157"/>
    </source>
</evidence>
<keyword evidence="9" id="KW-0625">Polysaccharide transport</keyword>
<keyword evidence="7" id="KW-0972">Capsule biogenesis/degradation</keyword>
<feature type="transmembrane region" description="Helical" evidence="11">
    <location>
        <begin position="154"/>
        <end position="179"/>
    </location>
</feature>
<sequence>MGRNATDIWALARSLVSHRDLILRLAVREFTQRFRGSALGITWAVLTPVLTAIMFTFVFTVVFKARWGSQTGVDAPNFTVILLCGMAVHALFAEVVARAPMLVVGNPSYVTKVVFPLEVLPAVALLSALVNAGIALGVALIGNLLLNGTFHLTALLLPLILLPYLVFLAAAIFVLAAFGVYLRDLSQLTALLVTLSLFLTPIFFPLEAVPLAFQKVIMLNPLTFIVEQTRAVVVFGQGLDLLGLGLYTLLSLAALAGAFWLFQRLRPGFADVL</sequence>
<evidence type="ECO:0000313" key="14">
    <source>
        <dbReference type="Proteomes" id="UP001227317"/>
    </source>
</evidence>
<dbReference type="InterPro" id="IPR000412">
    <property type="entry name" value="ABC_2_transport"/>
</dbReference>
<evidence type="ECO:0000256" key="9">
    <source>
        <dbReference type="ARBA" id="ARBA00023047"/>
    </source>
</evidence>
<dbReference type="InterPro" id="IPR047817">
    <property type="entry name" value="ABC2_TM_bact-type"/>
</dbReference>
<keyword evidence="5" id="KW-0762">Sugar transport</keyword>
<evidence type="ECO:0000256" key="8">
    <source>
        <dbReference type="ARBA" id="ARBA00022989"/>
    </source>
</evidence>
<reference evidence="13 14" key="1">
    <citation type="submission" date="2023-06" db="EMBL/GenBank/DDBJ databases">
        <title>Azospirillum isscasensis sp.nov, a bacterium isolated from rhizosphere soil of rice.</title>
        <authorList>
            <person name="Wang H."/>
        </authorList>
    </citation>
    <scope>NUCLEOTIDE SEQUENCE [LARGE SCALE GENOMIC DNA]</scope>
    <source>
        <strain evidence="13 14">C340-1</strain>
    </source>
</reference>
<dbReference type="PANTHER" id="PTHR30413:SF10">
    <property type="entry name" value="CAPSULE POLYSACCHARIDE EXPORT INNER-MEMBRANE PROTEIN CTRC"/>
    <property type="match status" value="1"/>
</dbReference>
<feature type="transmembrane region" description="Helical" evidence="11">
    <location>
        <begin position="41"/>
        <end position="63"/>
    </location>
</feature>
<feature type="transmembrane region" description="Helical" evidence="11">
    <location>
        <begin position="75"/>
        <end position="99"/>
    </location>
</feature>
<keyword evidence="14" id="KW-1185">Reference proteome</keyword>
<evidence type="ECO:0000259" key="12">
    <source>
        <dbReference type="PROSITE" id="PS51012"/>
    </source>
</evidence>
<evidence type="ECO:0000313" key="13">
    <source>
        <dbReference type="EMBL" id="MDQ2104727.1"/>
    </source>
</evidence>
<evidence type="ECO:0000256" key="3">
    <source>
        <dbReference type="ARBA" id="ARBA00022448"/>
    </source>
</evidence>
<dbReference type="RefSeq" id="WP_306708737.1">
    <property type="nucleotide sequence ID" value="NZ_JAUJFI010000100.1"/>
</dbReference>
<dbReference type="PROSITE" id="PS51012">
    <property type="entry name" value="ABC_TM2"/>
    <property type="match status" value="1"/>
</dbReference>
<dbReference type="InterPro" id="IPR013525">
    <property type="entry name" value="ABC2_TM"/>
</dbReference>
<keyword evidence="3 11" id="KW-0813">Transport</keyword>
<accession>A0ABU0WKJ7</accession>
<dbReference type="Proteomes" id="UP001227317">
    <property type="component" value="Unassembled WGS sequence"/>
</dbReference>
<dbReference type="PRINTS" id="PR00164">
    <property type="entry name" value="ABC2TRNSPORT"/>
</dbReference>
<comment type="caution">
    <text evidence="13">The sequence shown here is derived from an EMBL/GenBank/DDBJ whole genome shotgun (WGS) entry which is preliminary data.</text>
</comment>
<keyword evidence="8 11" id="KW-1133">Transmembrane helix</keyword>
<dbReference type="Pfam" id="PF01061">
    <property type="entry name" value="ABC2_membrane"/>
    <property type="match status" value="1"/>
</dbReference>
<evidence type="ECO:0000256" key="10">
    <source>
        <dbReference type="ARBA" id="ARBA00023136"/>
    </source>
</evidence>
<evidence type="ECO:0000256" key="6">
    <source>
        <dbReference type="ARBA" id="ARBA00022692"/>
    </source>
</evidence>
<feature type="transmembrane region" description="Helical" evidence="11">
    <location>
        <begin position="185"/>
        <end position="204"/>
    </location>
</feature>
<keyword evidence="10 11" id="KW-0472">Membrane</keyword>
<evidence type="ECO:0000256" key="7">
    <source>
        <dbReference type="ARBA" id="ARBA00022903"/>
    </source>
</evidence>
<dbReference type="PANTHER" id="PTHR30413">
    <property type="entry name" value="INNER MEMBRANE TRANSPORT PERMEASE"/>
    <property type="match status" value="1"/>
</dbReference>
<keyword evidence="6 11" id="KW-0812">Transmembrane</keyword>
<evidence type="ECO:0000256" key="5">
    <source>
        <dbReference type="ARBA" id="ARBA00022597"/>
    </source>
</evidence>
<proteinExistence type="inferred from homology"/>